<evidence type="ECO:0008006" key="4">
    <source>
        <dbReference type="Google" id="ProtNLM"/>
    </source>
</evidence>
<organism evidence="2 3">
    <name type="scientific">Streptomyces halstedii</name>
    <dbReference type="NCBI Taxonomy" id="1944"/>
    <lineage>
        <taxon>Bacteria</taxon>
        <taxon>Bacillati</taxon>
        <taxon>Actinomycetota</taxon>
        <taxon>Actinomycetes</taxon>
        <taxon>Kitasatosporales</taxon>
        <taxon>Streptomycetaceae</taxon>
        <taxon>Streptomyces</taxon>
    </lineage>
</organism>
<reference evidence="2 3" key="1">
    <citation type="submission" date="2020-01" db="EMBL/GenBank/DDBJ databases">
        <title>Insect and environment-associated Actinomycetes.</title>
        <authorList>
            <person name="Currrie C."/>
            <person name="Chevrette M."/>
            <person name="Carlson C."/>
            <person name="Stubbendieck R."/>
            <person name="Wendt-Pienkowski E."/>
        </authorList>
    </citation>
    <scope>NUCLEOTIDE SEQUENCE [LARGE SCALE GENOMIC DNA]</scope>
    <source>
        <strain evidence="2 3">SID11342</strain>
    </source>
</reference>
<protein>
    <recommendedName>
        <fullName evidence="4">Recombinase family protein</fullName>
    </recommendedName>
</protein>
<name>A0A6N9UF12_STRHA</name>
<sequence>MKTLLASTHLRPPARLGSRVTGGRPPALTAETPVQPTARIDTADLRARREADLDRALARLADAGTAVRVGRYSLVARHQDPTDRLAETQAMIHRRGWTAPITTFDEPGVRDPALRPQMARLFAALDADEIHGIVAVSQADICLLRDMYAHTLAILRARGGFLALARDEISS</sequence>
<dbReference type="EMBL" id="JAAGLQ010000746">
    <property type="protein sequence ID" value="NEA20686.1"/>
    <property type="molecule type" value="Genomic_DNA"/>
</dbReference>
<dbReference type="AlphaFoldDB" id="A0A6N9UF12"/>
<evidence type="ECO:0000313" key="3">
    <source>
        <dbReference type="Proteomes" id="UP000471293"/>
    </source>
</evidence>
<accession>A0A6N9UF12</accession>
<evidence type="ECO:0000256" key="1">
    <source>
        <dbReference type="SAM" id="MobiDB-lite"/>
    </source>
</evidence>
<dbReference type="RefSeq" id="WP_164350612.1">
    <property type="nucleotide sequence ID" value="NZ_JAAGLQ010000746.1"/>
</dbReference>
<evidence type="ECO:0000313" key="2">
    <source>
        <dbReference type="EMBL" id="NEA20686.1"/>
    </source>
</evidence>
<comment type="caution">
    <text evidence="2">The sequence shown here is derived from an EMBL/GenBank/DDBJ whole genome shotgun (WGS) entry which is preliminary data.</text>
</comment>
<dbReference type="Proteomes" id="UP000471293">
    <property type="component" value="Unassembled WGS sequence"/>
</dbReference>
<gene>
    <name evidence="2" type="ORF">G3I29_35660</name>
</gene>
<proteinExistence type="predicted"/>
<feature type="region of interest" description="Disordered" evidence="1">
    <location>
        <begin position="1"/>
        <end position="30"/>
    </location>
</feature>